<evidence type="ECO:0000313" key="10">
    <source>
        <dbReference type="EMBL" id="KLO14484.1"/>
    </source>
</evidence>
<dbReference type="STRING" id="27342.A0A0H2RRM5"/>
<feature type="compositionally biased region" description="Polar residues" evidence="8">
    <location>
        <begin position="793"/>
        <end position="804"/>
    </location>
</feature>
<dbReference type="Pfam" id="PF03941">
    <property type="entry name" value="INCENP_ARK-bind"/>
    <property type="match status" value="1"/>
</dbReference>
<feature type="compositionally biased region" description="Basic and acidic residues" evidence="8">
    <location>
        <begin position="208"/>
        <end position="221"/>
    </location>
</feature>
<comment type="subcellular location">
    <subcellularLocation>
        <location evidence="2">Cytoplasm</location>
        <location evidence="2">Cytoskeleton</location>
        <location evidence="2">Spindle</location>
    </subcellularLocation>
    <subcellularLocation>
        <location evidence="1">Nucleus</location>
    </subcellularLocation>
</comment>
<evidence type="ECO:0000256" key="3">
    <source>
        <dbReference type="ARBA" id="ARBA00010042"/>
    </source>
</evidence>
<feature type="region of interest" description="Disordered" evidence="8">
    <location>
        <begin position="1066"/>
        <end position="1086"/>
    </location>
</feature>
<protein>
    <recommendedName>
        <fullName evidence="9">Inner centromere protein ARK-binding domain-containing protein</fullName>
    </recommendedName>
</protein>
<evidence type="ECO:0000256" key="2">
    <source>
        <dbReference type="ARBA" id="ARBA00004186"/>
    </source>
</evidence>
<feature type="region of interest" description="Disordered" evidence="8">
    <location>
        <begin position="142"/>
        <end position="161"/>
    </location>
</feature>
<comment type="similarity">
    <text evidence="3">Belongs to the INCENP family.</text>
</comment>
<feature type="compositionally biased region" description="Polar residues" evidence="8">
    <location>
        <begin position="741"/>
        <end position="760"/>
    </location>
</feature>
<dbReference type="PANTHER" id="PTHR13142:SF1">
    <property type="entry name" value="INNER CENTROMERE PROTEIN"/>
    <property type="match status" value="1"/>
</dbReference>
<keyword evidence="7" id="KW-0539">Nucleus</keyword>
<feature type="region of interest" description="Disordered" evidence="8">
    <location>
        <begin position="173"/>
        <end position="424"/>
    </location>
</feature>
<dbReference type="GO" id="GO:0005819">
    <property type="term" value="C:spindle"/>
    <property type="evidence" value="ECO:0007669"/>
    <property type="project" value="UniProtKB-SubCell"/>
</dbReference>
<keyword evidence="4" id="KW-0963">Cytoplasm</keyword>
<dbReference type="Proteomes" id="UP000053477">
    <property type="component" value="Unassembled WGS sequence"/>
</dbReference>
<feature type="compositionally biased region" description="Acidic residues" evidence="8">
    <location>
        <begin position="465"/>
        <end position="474"/>
    </location>
</feature>
<dbReference type="AlphaFoldDB" id="A0A0H2RRM5"/>
<feature type="compositionally biased region" description="Polar residues" evidence="8">
    <location>
        <begin position="691"/>
        <end position="700"/>
    </location>
</feature>
<keyword evidence="5" id="KW-0159">Chromosome partition</keyword>
<feature type="compositionally biased region" description="Basic and acidic residues" evidence="8">
    <location>
        <begin position="233"/>
        <end position="253"/>
    </location>
</feature>
<feature type="compositionally biased region" description="Basic and acidic residues" evidence="8">
    <location>
        <begin position="825"/>
        <end position="835"/>
    </location>
</feature>
<evidence type="ECO:0000259" key="9">
    <source>
        <dbReference type="Pfam" id="PF03941"/>
    </source>
</evidence>
<feature type="region of interest" description="Disordered" evidence="8">
    <location>
        <begin position="436"/>
        <end position="519"/>
    </location>
</feature>
<feature type="compositionally biased region" description="Polar residues" evidence="8">
    <location>
        <begin position="1032"/>
        <end position="1051"/>
    </location>
</feature>
<feature type="compositionally biased region" description="Polar residues" evidence="8">
    <location>
        <begin position="254"/>
        <end position="268"/>
    </location>
</feature>
<feature type="compositionally biased region" description="Polar residues" evidence="8">
    <location>
        <begin position="712"/>
        <end position="726"/>
    </location>
</feature>
<dbReference type="GO" id="GO:0007059">
    <property type="term" value="P:chromosome segregation"/>
    <property type="evidence" value="ECO:0007669"/>
    <property type="project" value="UniProtKB-KW"/>
</dbReference>
<feature type="region of interest" description="Disordered" evidence="8">
    <location>
        <begin position="1103"/>
        <end position="1155"/>
    </location>
</feature>
<keyword evidence="6" id="KW-0206">Cytoskeleton</keyword>
<feature type="region of interest" description="Disordered" evidence="8">
    <location>
        <begin position="582"/>
        <end position="611"/>
    </location>
</feature>
<dbReference type="Gene3D" id="6.10.250.2990">
    <property type="match status" value="1"/>
</dbReference>
<organism evidence="10 11">
    <name type="scientific">Schizopora paradoxa</name>
    <dbReference type="NCBI Taxonomy" id="27342"/>
    <lineage>
        <taxon>Eukaryota</taxon>
        <taxon>Fungi</taxon>
        <taxon>Dikarya</taxon>
        <taxon>Basidiomycota</taxon>
        <taxon>Agaricomycotina</taxon>
        <taxon>Agaricomycetes</taxon>
        <taxon>Hymenochaetales</taxon>
        <taxon>Schizoporaceae</taxon>
        <taxon>Schizopora</taxon>
    </lineage>
</organism>
<evidence type="ECO:0000313" key="11">
    <source>
        <dbReference type="Proteomes" id="UP000053477"/>
    </source>
</evidence>
<feature type="compositionally biased region" description="Basic and acidic residues" evidence="8">
    <location>
        <begin position="927"/>
        <end position="1010"/>
    </location>
</feature>
<feature type="compositionally biased region" description="Polar residues" evidence="8">
    <location>
        <begin position="862"/>
        <end position="892"/>
    </location>
</feature>
<evidence type="ECO:0000256" key="6">
    <source>
        <dbReference type="ARBA" id="ARBA00023212"/>
    </source>
</evidence>
<feature type="compositionally biased region" description="Basic and acidic residues" evidence="8">
    <location>
        <begin position="493"/>
        <end position="507"/>
    </location>
</feature>
<accession>A0A0H2RRM5</accession>
<sequence>MATTSAPRPGIITWVNALRTTMANDPGRQTLHDQVQTNGFLFLDEYLDNILAGPKHDPIIELVKTPGRRKDLPKKTRAATAAANKAKTIITLSLEDDDYDKENSAPASAVPINSFHKKLLEAKAAGNEDRPRLVQTSSVNFKLPEPSAKPASEATSKDVTMPKMTEVVDVVMEDDDEEEEEIAVEKAVTPPRNERPPSSMKEVSLSSPKHDVIVVDSEPPKELSMIVEDEEVAERSRSSIARPRESASGHRSTEPTNQTSQQQVPSRNPSEKQAPLRPPPNLNMMEIMDIEDMTTTFTASTSGSTQTFHSINLDSPIEPNDLFADQQTEEHHESKDTHIGSENSKGGIQASSTPFRAATPEEPPAHSSAKPATTKPGVPHFPTIGAPSPLRKSMRAPREPSMTANHPAPGQKPGLTRSSWLVKAREAKAMEENAKRVSNFGAAHAPATQGASGSKRKSDTMAAPLEEDDDELPEELERKHKLKRISEASSVHDAPEADVASHPHGDAEPGTNGGSEGIINMLKKTVEGFRAGKSMGKSLGGATATALAEARAAAEARIAERNGANTIKLEPVKPSEDIEHVQTAAKEPTPVFTAAPVTRLSSRRSEADRRLSVSDLVTKFGGNPSGVERVFKPPSPAARLSAETSIARLSNISTSTTPPDSPPPRARSPIFTLQKKPSPPTTTFSRPPPADTQSLTQTFEKFTKLKAPGPLSAQSTYVSTQSSAFSESIFDHEPSAWMPETQDTQFSDPGSSHFTQSNVPMQDDDMDADESWRDDKLDAAWMPALGMGKDDSMTWSSAPTQSVRGDTGTLERSLLQDKVVASEPDPVHEEPREERDITEDNMDVEDEEDDDYAHQIRLVPSAAQSTASLVSSQDNQARPESQASNANSQTGFLGTAARLMTSVLGGSKNRRPEPVKSLQLAAAAAKKQQEAEEKKATRLKEMEARRQQVHQKKVDEEKLREEKKAKEDMERRKREREDLAEKRALKQSVKVDEEATKKRKVAETEKKAEITKPAVPEIKKSAATSKIGKPALTQQPNASQSNLLAKSLKQSSSTVALNKSVKLNVNAGPSQSSMASAKAKGKGKALDDDIEQPALTVQAQMQARVKAQLADLRKSEQPAVPSESIELPDINSEYSDSDDEDRVRTFDPPNWAQSPELRAQLQSMSTMDPDDIFGAIKPLKMEELFKTRTSRFRARTSSANWAGTDELTAHEEREYAKRMGYKK</sequence>
<dbReference type="InterPro" id="IPR005635">
    <property type="entry name" value="Inner_centromere_prot_ARK-bd"/>
</dbReference>
<feature type="compositionally biased region" description="Acidic residues" evidence="8">
    <location>
        <begin position="836"/>
        <end position="851"/>
    </location>
</feature>
<feature type="compositionally biased region" description="Acidic residues" evidence="8">
    <location>
        <begin position="173"/>
        <end position="182"/>
    </location>
</feature>
<feature type="region of interest" description="Disordered" evidence="8">
    <location>
        <begin position="787"/>
        <end position="1051"/>
    </location>
</feature>
<reference evidence="10 11" key="1">
    <citation type="submission" date="2015-04" db="EMBL/GenBank/DDBJ databases">
        <title>Complete genome sequence of Schizopora paradoxa KUC8140, a cosmopolitan wood degrader in East Asia.</title>
        <authorList>
            <consortium name="DOE Joint Genome Institute"/>
            <person name="Min B."/>
            <person name="Park H."/>
            <person name="Jang Y."/>
            <person name="Kim J.-J."/>
            <person name="Kim K.H."/>
            <person name="Pangilinan J."/>
            <person name="Lipzen A."/>
            <person name="Riley R."/>
            <person name="Grigoriev I.V."/>
            <person name="Spatafora J.W."/>
            <person name="Choi I.-G."/>
        </authorList>
    </citation>
    <scope>NUCLEOTIDE SEQUENCE [LARGE SCALE GENOMIC DNA]</scope>
    <source>
        <strain evidence="10 11">KUC8140</strain>
    </source>
</reference>
<dbReference type="PANTHER" id="PTHR13142">
    <property type="entry name" value="INNER CENTROMERE PROTEIN"/>
    <property type="match status" value="1"/>
</dbReference>
<dbReference type="EMBL" id="KQ085943">
    <property type="protein sequence ID" value="KLO14484.1"/>
    <property type="molecule type" value="Genomic_DNA"/>
</dbReference>
<gene>
    <name evidence="10" type="ORF">SCHPADRAFT_920673</name>
</gene>
<dbReference type="OrthoDB" id="6123at2759"/>
<feature type="compositionally biased region" description="Polar residues" evidence="8">
    <location>
        <begin position="642"/>
        <end position="652"/>
    </location>
</feature>
<evidence type="ECO:0000256" key="4">
    <source>
        <dbReference type="ARBA" id="ARBA00022490"/>
    </source>
</evidence>
<proteinExistence type="inferred from homology"/>
<evidence type="ECO:0000256" key="5">
    <source>
        <dbReference type="ARBA" id="ARBA00022829"/>
    </source>
</evidence>
<feature type="compositionally biased region" description="Basic and acidic residues" evidence="8">
    <location>
        <begin position="328"/>
        <end position="339"/>
    </location>
</feature>
<feature type="compositionally biased region" description="Low complexity" evidence="8">
    <location>
        <begin position="294"/>
        <end position="307"/>
    </location>
</feature>
<feature type="domain" description="Inner centromere protein ARK-binding" evidence="9">
    <location>
        <begin position="1129"/>
        <end position="1185"/>
    </location>
</feature>
<keyword evidence="11" id="KW-1185">Reference proteome</keyword>
<evidence type="ECO:0000256" key="7">
    <source>
        <dbReference type="ARBA" id="ARBA00023242"/>
    </source>
</evidence>
<dbReference type="GO" id="GO:0005634">
    <property type="term" value="C:nucleus"/>
    <property type="evidence" value="ECO:0007669"/>
    <property type="project" value="UniProtKB-SubCell"/>
</dbReference>
<feature type="compositionally biased region" description="Polar residues" evidence="8">
    <location>
        <begin position="340"/>
        <end position="354"/>
    </location>
</feature>
<evidence type="ECO:0000256" key="1">
    <source>
        <dbReference type="ARBA" id="ARBA00004123"/>
    </source>
</evidence>
<name>A0A0H2RRM5_9AGAM</name>
<feature type="region of interest" description="Disordered" evidence="8">
    <location>
        <begin position="623"/>
        <end position="773"/>
    </location>
</feature>
<dbReference type="InParanoid" id="A0A0H2RRM5"/>
<evidence type="ECO:0000256" key="8">
    <source>
        <dbReference type="SAM" id="MobiDB-lite"/>
    </source>
</evidence>
<dbReference type="CDD" id="cd22249">
    <property type="entry name" value="UDM1_RNF168_RNF169-like"/>
    <property type="match status" value="1"/>
</dbReference>